<dbReference type="EMBL" id="DS999641">
    <property type="protein sequence ID" value="EFE68875.2"/>
    <property type="molecule type" value="Genomic_DNA"/>
</dbReference>
<accession>D5ZW85</accession>
<dbReference type="eggNOG" id="ENOG5033TE2">
    <property type="taxonomic scope" value="Bacteria"/>
</dbReference>
<gene>
    <name evidence="1" type="ORF">SSFG_04118</name>
</gene>
<evidence type="ECO:0000313" key="2">
    <source>
        <dbReference type="Proteomes" id="UP000003824"/>
    </source>
</evidence>
<sequence>MAVMRANSVTSTSWSRRRSMYSRLWLRRSSTSGLLPYDHHARKRTFFPTRHPVPDQIVHGRSPLPATEHDVHTGRALRSVVQPHTCRRGPSTRAGSPQTLTVMGDSAVWVAALTGGTAVFASWVTNLGNVRAARVQAEASVQAQHRERVRESRRAAYLEVMEHAHVIGELYRRAMDAFHRIADPDQQLTRLEELRSELREAHDPLMHSVRVAVLEGPSLTAEAAQAVLDAASRTNRCLWHITCGDADARSRFGDAQTAYLRCLERFVEVARASMEAS</sequence>
<protein>
    <submittedName>
        <fullName evidence="1">Predicted protein</fullName>
    </submittedName>
</protein>
<proteinExistence type="predicted"/>
<name>D5ZW85_STRV1</name>
<organism evidence="1 2">
    <name type="scientific">Streptomyces viridosporus (strain ATCC 14672 / DSM 40746 / JCM 4963 / KCTC 9882 / NRRL B-12104 / FH 1290)</name>
    <name type="common">Streptomyces ghanaensis</name>
    <dbReference type="NCBI Taxonomy" id="566461"/>
    <lineage>
        <taxon>Bacteria</taxon>
        <taxon>Bacillati</taxon>
        <taxon>Actinomycetota</taxon>
        <taxon>Actinomycetes</taxon>
        <taxon>Kitasatosporales</taxon>
        <taxon>Streptomycetaceae</taxon>
        <taxon>Streptomyces</taxon>
    </lineage>
</organism>
<dbReference type="Proteomes" id="UP000003824">
    <property type="component" value="Unassembled WGS sequence"/>
</dbReference>
<evidence type="ECO:0000313" key="1">
    <source>
        <dbReference type="EMBL" id="EFE68875.2"/>
    </source>
</evidence>
<reference evidence="2" key="1">
    <citation type="submission" date="2008-12" db="EMBL/GenBank/DDBJ databases">
        <title>Annotation of Streptomyces ghanaensis ATCC 14672.</title>
        <authorList>
            <consortium name="The Broad Institute Genome Sequencing Platform"/>
            <consortium name="Broad Institute Microbial Sequencing Center"/>
            <person name="Fischbach M."/>
            <person name="Ward D."/>
            <person name="Young S."/>
            <person name="Kodira C.D."/>
            <person name="Zeng Q."/>
            <person name="Koehrsen M."/>
            <person name="Godfrey P."/>
            <person name="Alvarado L."/>
            <person name="Berlin A.M."/>
            <person name="Borenstein D."/>
            <person name="Chen Z."/>
            <person name="Engels R."/>
            <person name="Freedman E."/>
            <person name="Gellesch M."/>
            <person name="Goldberg J."/>
            <person name="Griggs A."/>
            <person name="Gujja S."/>
            <person name="Heiman D.I."/>
            <person name="Hepburn T.A."/>
            <person name="Howarth C."/>
            <person name="Jen D."/>
            <person name="Larson L."/>
            <person name="Lewis B."/>
            <person name="Mehta T."/>
            <person name="Park D."/>
            <person name="Pearson M."/>
            <person name="Roberts A."/>
            <person name="Saif S."/>
            <person name="Shea T.D."/>
            <person name="Shenoy N."/>
            <person name="Sisk P."/>
            <person name="Stolte C."/>
            <person name="Sykes S.N."/>
            <person name="Walk T."/>
            <person name="White J."/>
            <person name="Yandava C."/>
            <person name="Straight P."/>
            <person name="Clardy J."/>
            <person name="Hung D."/>
            <person name="Kolter R."/>
            <person name="Mekalanos J."/>
            <person name="Walker S."/>
            <person name="Walsh C.T."/>
            <person name="Wieland B.L.C."/>
            <person name="Ilzarbe M."/>
            <person name="Galagan J."/>
            <person name="Nusbaum C."/>
            <person name="Birren B."/>
        </authorList>
    </citation>
    <scope>NUCLEOTIDE SEQUENCE [LARGE SCALE GENOMIC DNA]</scope>
    <source>
        <strain evidence="2">ATCC 14672 / DSM 40746 / JCM 4963 / KCTC 9882 / NRRL B-12104 / FH 1290</strain>
    </source>
</reference>
<dbReference type="AlphaFoldDB" id="D5ZW85"/>